<accession>F2U0A6</accession>
<feature type="region of interest" description="Disordered" evidence="5">
    <location>
        <begin position="518"/>
        <end position="546"/>
    </location>
</feature>
<dbReference type="InParanoid" id="F2U0A6"/>
<dbReference type="SMART" id="SM00369">
    <property type="entry name" value="LRR_TYP"/>
    <property type="match status" value="7"/>
</dbReference>
<keyword evidence="6" id="KW-0472">Membrane</keyword>
<dbReference type="PROSITE" id="PS50011">
    <property type="entry name" value="PROTEIN_KINASE_DOM"/>
    <property type="match status" value="1"/>
</dbReference>
<dbReference type="SUPFAM" id="SSF56112">
    <property type="entry name" value="Protein kinase-like (PK-like)"/>
    <property type="match status" value="1"/>
</dbReference>
<evidence type="ECO:0000256" key="4">
    <source>
        <dbReference type="ARBA" id="ARBA00022840"/>
    </source>
</evidence>
<dbReference type="SUPFAM" id="SSF52058">
    <property type="entry name" value="L domain-like"/>
    <property type="match status" value="1"/>
</dbReference>
<feature type="compositionally biased region" description="Low complexity" evidence="5">
    <location>
        <begin position="518"/>
        <end position="536"/>
    </location>
</feature>
<protein>
    <submittedName>
        <fullName evidence="8">TKL protein kinase</fullName>
    </submittedName>
</protein>
<evidence type="ECO:0000259" key="7">
    <source>
        <dbReference type="PROSITE" id="PS50011"/>
    </source>
</evidence>
<feature type="transmembrane region" description="Helical" evidence="6">
    <location>
        <begin position="12"/>
        <end position="36"/>
    </location>
</feature>
<evidence type="ECO:0000256" key="5">
    <source>
        <dbReference type="SAM" id="MobiDB-lite"/>
    </source>
</evidence>
<dbReference type="InterPro" id="IPR011009">
    <property type="entry name" value="Kinase-like_dom_sf"/>
</dbReference>
<dbReference type="KEGG" id="sre:PTSG_01420"/>
<keyword evidence="3" id="KW-0547">Nucleotide-binding</keyword>
<evidence type="ECO:0000313" key="8">
    <source>
        <dbReference type="EMBL" id="EGD80834.1"/>
    </source>
</evidence>
<dbReference type="InterPro" id="IPR001245">
    <property type="entry name" value="Ser-Thr/Tyr_kinase_cat_dom"/>
</dbReference>
<dbReference type="RefSeq" id="XP_004997395.1">
    <property type="nucleotide sequence ID" value="XM_004997338.1"/>
</dbReference>
<dbReference type="PANTHER" id="PTHR48056:SF81">
    <property type="entry name" value="RECEPTOR PROTEIN-TYROSINE KINASE CEPR1"/>
    <property type="match status" value="1"/>
</dbReference>
<feature type="region of interest" description="Disordered" evidence="5">
    <location>
        <begin position="1376"/>
        <end position="1405"/>
    </location>
</feature>
<feature type="compositionally biased region" description="Acidic residues" evidence="5">
    <location>
        <begin position="1393"/>
        <end position="1402"/>
    </location>
</feature>
<dbReference type="InterPro" id="IPR000719">
    <property type="entry name" value="Prot_kinase_dom"/>
</dbReference>
<organism evidence="9">
    <name type="scientific">Salpingoeca rosetta (strain ATCC 50818 / BSB-021)</name>
    <dbReference type="NCBI Taxonomy" id="946362"/>
    <lineage>
        <taxon>Eukaryota</taxon>
        <taxon>Choanoflagellata</taxon>
        <taxon>Craspedida</taxon>
        <taxon>Salpingoecidae</taxon>
        <taxon>Salpingoeca</taxon>
    </lineage>
</organism>
<keyword evidence="9" id="KW-1185">Reference proteome</keyword>
<keyword evidence="6" id="KW-0812">Transmembrane</keyword>
<dbReference type="GeneID" id="16077992"/>
<keyword evidence="2" id="KW-0677">Repeat</keyword>
<sequence>MSWSSSVCGGGGGGGGAVTLVGLLVAAVAASMWLPLEVGADHVYLCRMPGGSGICGADEHGAINCCVQEDTLFEECAPLIRLYGFTPQSVPSHSLPTCECTPATEASEGGGGGPTRRPITTSLTITTAEGDTVTNTTHVASGPVTNDATSSLVLVPEQLEFFRCHLSAASNRTVALTFRGGVDAGVRDAIYELLPSNATIDLTFSYFVHADAGRLSMLLLPSPENGLQVHSLTVEHSPTRGIMNLFWQRCFRLRVVNLALRHCQITDLFLSANNGAEDPFLNFDTFDVSYNQFSTLHRQSARYGPKRIIYDGNPLVSITDDFLYNRVNGRHFTESVEHLSIRHATGPLDLTGLLSMPLPNLRVLNVSHTPLSRLRGKDLFTGMPRLERVDMSSCNLRVEHRSGLVSLVSSPALRVIRLSDNLLFSQLDIVDWHLRQLDLLDVSSNTIGVNVTGDTSLGVRVLNLTSARIVLDLSPSLFHHNMTHLLLSDLVIVDRSLAPIPGVNPPDIDPFLIRDSPSDGAYQSSSASSSPQSSESKQGGHSDGAAADVTSCSRLVNREQLQLLPNLRVVTLRRLGACHFGSAPFAPLAQLEHLDMAYVRLPPARLHDVLASIGASIRHLNLTSTAVTSAMLEQVAAAWPDLEVLDISNTAVDSLLPLRHTPKLRVLDVSFTRITTLEPITTGQLPLLTTLRAANVTRLTHLGGAGALPSLPHLQHLTISGTGLTRISDNAFAGASNLVSLEFSFNDGLRHVSPSLLDALSATLQTLVLKFNAFPLPRIPCDRLLALDVAGCVGATATLPDVGSCRQLRYLDISSAGLTALPDTLALPFLQVLDISNNGIGPLLPAVVPRMFALTHLFAQHNAIELLSAQQLCNLAYVRHVDLSHNRLAYVQDDVSWDAGATAGEDNMCSLETVALLLRGNPALRDIHPLFRVFPKIVQLDVAGNAALRLTHVQASDTLLRTLRVLDISGTQSDMSENWCESEDSLEVLIARNLRLDVSRNTEYHRVRFLGVCFRHLRVLDVSDNADYITLRHLRSSIGALRFRQVSPTVMNAALTSMGDTLAAASSAASAAAVASASRGDAHTSATATTTTTSTTQDAATLASVRCHGDEDSTPGRFLTRLELEGLYATCAISQSHVPAMVDLSFPRLYNVPALEYTCTCIPAYTETRTGECVPQSQPQWPYAVAGSLGTVAALLLGLAVWRSAKYWQQVHYDLDLRAKLIDEKEMENLQLREAWEAKAADVVLQQRIDAQSPGTFSQVWRGMWFDQVVAVKVLNKHACGGMLGSTLGGCLADVDDDHGGRGGGVGAGFSPEFRREVEFFMTSCRHKNVVQFLGAGRLQDDSPFIILELVPNGSLDVFLGTSVWKTADRRNTRRASIAGAGLEGEEARGGDGDDGDGDGDGDGTAAEQRRAVVWEQRMRFMHGIARGMEHIHGKGLVHRDLKTANVLVSARLEPKITDFGTLRTLFEDPAVSMKGSSNSSGKDSRPSAVSPYLTSAVGTPLYMAPEVLAGEGAYTAAADVWSFGVVAWELAALRAPLLLEEIGKSSRGPILAKMQEALQAGNRLSLDEAWPEWLRGLLLRCWNRDWQRRPSFREIARICDTLLANIPPAMLAASASHDHLNTSSV</sequence>
<dbReference type="InterPro" id="IPR032675">
    <property type="entry name" value="LRR_dom_sf"/>
</dbReference>
<feature type="domain" description="Protein kinase" evidence="7">
    <location>
        <begin position="1246"/>
        <end position="1604"/>
    </location>
</feature>
<reference evidence="8" key="1">
    <citation type="submission" date="2009-08" db="EMBL/GenBank/DDBJ databases">
        <title>Annotation of Salpingoeca rosetta.</title>
        <authorList>
            <consortium name="The Broad Institute Genome Sequencing Platform"/>
            <person name="Russ C."/>
            <person name="Cuomo C."/>
            <person name="Burger G."/>
            <person name="Gray M.W."/>
            <person name="Holland P.W.H."/>
            <person name="King N."/>
            <person name="Lang F.B.F."/>
            <person name="Roger A.J."/>
            <person name="Ruiz-Trillo I."/>
            <person name="Young S.K."/>
            <person name="Zeng Q."/>
            <person name="Gargeya S."/>
            <person name="Alvarado L."/>
            <person name="Berlin A."/>
            <person name="Chapman S.B."/>
            <person name="Chen Z."/>
            <person name="Freedman E."/>
            <person name="Gellesch M."/>
            <person name="Goldberg J."/>
            <person name="Griggs A."/>
            <person name="Gujja S."/>
            <person name="Heilman E."/>
            <person name="Heiman D."/>
            <person name="Howarth C."/>
            <person name="Mehta T."/>
            <person name="Neiman D."/>
            <person name="Pearson M."/>
            <person name="Roberts A."/>
            <person name="Saif S."/>
            <person name="Shea T."/>
            <person name="Shenoy N."/>
            <person name="Sisk P."/>
            <person name="Stolte C."/>
            <person name="Sykes S."/>
            <person name="White J."/>
            <person name="Yandava C."/>
            <person name="Haas B."/>
            <person name="Nusbaum C."/>
            <person name="Birren B."/>
        </authorList>
    </citation>
    <scope>NUCLEOTIDE SEQUENCE [LARGE SCALE GENOMIC DNA]</scope>
    <source>
        <strain evidence="8">ATCC 50818</strain>
    </source>
</reference>
<dbReference type="InterPro" id="IPR008271">
    <property type="entry name" value="Ser/Thr_kinase_AS"/>
</dbReference>
<evidence type="ECO:0000313" key="9">
    <source>
        <dbReference type="Proteomes" id="UP000007799"/>
    </source>
</evidence>
<dbReference type="Gene3D" id="1.10.510.10">
    <property type="entry name" value="Transferase(Phosphotransferase) domain 1"/>
    <property type="match status" value="1"/>
</dbReference>
<dbReference type="GO" id="GO:0004672">
    <property type="term" value="F:protein kinase activity"/>
    <property type="evidence" value="ECO:0007669"/>
    <property type="project" value="InterPro"/>
</dbReference>
<dbReference type="InterPro" id="IPR003591">
    <property type="entry name" value="Leu-rich_rpt_typical-subtyp"/>
</dbReference>
<dbReference type="SMART" id="SM00220">
    <property type="entry name" value="S_TKc"/>
    <property type="match status" value="1"/>
</dbReference>
<keyword evidence="8" id="KW-0418">Kinase</keyword>
<dbReference type="EMBL" id="GL832958">
    <property type="protein sequence ID" value="EGD80834.1"/>
    <property type="molecule type" value="Genomic_DNA"/>
</dbReference>
<proteinExistence type="predicted"/>
<dbReference type="Gene3D" id="3.80.10.10">
    <property type="entry name" value="Ribonuclease Inhibitor"/>
    <property type="match status" value="3"/>
</dbReference>
<dbReference type="InterPro" id="IPR050647">
    <property type="entry name" value="Plant_LRR-RLKs"/>
</dbReference>
<keyword evidence="8" id="KW-0808">Transferase</keyword>
<dbReference type="Pfam" id="PF07714">
    <property type="entry name" value="PK_Tyr_Ser-Thr"/>
    <property type="match status" value="1"/>
</dbReference>
<dbReference type="GO" id="GO:0005524">
    <property type="term" value="F:ATP binding"/>
    <property type="evidence" value="ECO:0007669"/>
    <property type="project" value="UniProtKB-KW"/>
</dbReference>
<dbReference type="eggNOG" id="KOG0192">
    <property type="taxonomic scope" value="Eukaryota"/>
</dbReference>
<evidence type="ECO:0000256" key="3">
    <source>
        <dbReference type="ARBA" id="ARBA00022741"/>
    </source>
</evidence>
<evidence type="ECO:0000256" key="6">
    <source>
        <dbReference type="SAM" id="Phobius"/>
    </source>
</evidence>
<dbReference type="STRING" id="946362.F2U0A6"/>
<keyword evidence="4" id="KW-0067">ATP-binding</keyword>
<evidence type="ECO:0000256" key="1">
    <source>
        <dbReference type="ARBA" id="ARBA00022614"/>
    </source>
</evidence>
<gene>
    <name evidence="8" type="ORF">PTSG_01420</name>
</gene>
<keyword evidence="6" id="KW-1133">Transmembrane helix</keyword>
<dbReference type="PROSITE" id="PS00108">
    <property type="entry name" value="PROTEIN_KINASE_ST"/>
    <property type="match status" value="1"/>
</dbReference>
<dbReference type="Gene3D" id="3.30.200.20">
    <property type="entry name" value="Phosphorylase Kinase, domain 1"/>
    <property type="match status" value="1"/>
</dbReference>
<dbReference type="SUPFAM" id="SSF52047">
    <property type="entry name" value="RNI-like"/>
    <property type="match status" value="2"/>
</dbReference>
<dbReference type="PANTHER" id="PTHR48056">
    <property type="entry name" value="LRR RECEPTOR-LIKE SERINE/THREONINE-PROTEIN KINASE-RELATED"/>
    <property type="match status" value="1"/>
</dbReference>
<dbReference type="eggNOG" id="KOG0619">
    <property type="taxonomic scope" value="Eukaryota"/>
</dbReference>
<name>F2U0A6_SALR5</name>
<evidence type="ECO:0000256" key="2">
    <source>
        <dbReference type="ARBA" id="ARBA00022737"/>
    </source>
</evidence>
<keyword evidence="1" id="KW-0433">Leucine-rich repeat</keyword>
<dbReference type="Proteomes" id="UP000007799">
    <property type="component" value="Unassembled WGS sequence"/>
</dbReference>